<proteinExistence type="predicted"/>
<gene>
    <name evidence="2" type="ORF">DF017_12125</name>
</gene>
<keyword evidence="1" id="KW-0812">Transmembrane</keyword>
<reference evidence="2 3" key="1">
    <citation type="submission" date="2018-08" db="EMBL/GenBank/DDBJ databases">
        <title>Comparative analysis of Burkholderia isolates from Puerto Rico.</title>
        <authorList>
            <person name="Hall C."/>
            <person name="Sahl J."/>
            <person name="Wagner D."/>
        </authorList>
    </citation>
    <scope>NUCLEOTIDE SEQUENCE [LARGE SCALE GENOMIC DNA]</scope>
    <source>
        <strain evidence="2 3">Bp8966</strain>
    </source>
</reference>
<keyword evidence="1" id="KW-0472">Membrane</keyword>
<name>A0ABX9YQH7_9BURK</name>
<feature type="transmembrane region" description="Helical" evidence="1">
    <location>
        <begin position="16"/>
        <end position="36"/>
    </location>
</feature>
<keyword evidence="3" id="KW-1185">Reference proteome</keyword>
<comment type="caution">
    <text evidence="2">The sequence shown here is derived from an EMBL/GenBank/DDBJ whole genome shotgun (WGS) entry which is preliminary data.</text>
</comment>
<sequence>MFCRFLTWLAKRGRHTTLHVAVTTLLSTAGFILFTAGDLGPMAPLVIAIAFYLVFAAVAAELALGVAAVIRNLARRALRRAA</sequence>
<evidence type="ECO:0000313" key="3">
    <source>
        <dbReference type="Proteomes" id="UP000281098"/>
    </source>
</evidence>
<accession>A0ABX9YQH7</accession>
<keyword evidence="1" id="KW-1133">Transmembrane helix</keyword>
<dbReference type="RefSeq" id="WP_124759552.1">
    <property type="nucleotide sequence ID" value="NZ_QTPM01000012.1"/>
</dbReference>
<dbReference type="Proteomes" id="UP000281098">
    <property type="component" value="Unassembled WGS sequence"/>
</dbReference>
<feature type="transmembrane region" description="Helical" evidence="1">
    <location>
        <begin position="42"/>
        <end position="70"/>
    </location>
</feature>
<evidence type="ECO:0000256" key="1">
    <source>
        <dbReference type="SAM" id="Phobius"/>
    </source>
</evidence>
<protein>
    <submittedName>
        <fullName evidence="2">Uncharacterized protein</fullName>
    </submittedName>
</protein>
<organism evidence="2 3">
    <name type="scientific">Burkholderia stagnalis</name>
    <dbReference type="NCBI Taxonomy" id="1503054"/>
    <lineage>
        <taxon>Bacteria</taxon>
        <taxon>Pseudomonadati</taxon>
        <taxon>Pseudomonadota</taxon>
        <taxon>Betaproteobacteria</taxon>
        <taxon>Burkholderiales</taxon>
        <taxon>Burkholderiaceae</taxon>
        <taxon>Burkholderia</taxon>
        <taxon>Burkholderia cepacia complex</taxon>
    </lineage>
</organism>
<dbReference type="EMBL" id="QTPM01000012">
    <property type="protein sequence ID" value="RQY93781.1"/>
    <property type="molecule type" value="Genomic_DNA"/>
</dbReference>
<evidence type="ECO:0000313" key="2">
    <source>
        <dbReference type="EMBL" id="RQY93781.1"/>
    </source>
</evidence>